<evidence type="ECO:0000256" key="8">
    <source>
        <dbReference type="ARBA" id="ARBA00023157"/>
    </source>
</evidence>
<keyword evidence="8" id="KW-1015">Disulfide bond</keyword>
<dbReference type="SMART" id="SM00409">
    <property type="entry name" value="IG"/>
    <property type="match status" value="8"/>
</dbReference>
<dbReference type="Pfam" id="PF08205">
    <property type="entry name" value="C2-set_2"/>
    <property type="match status" value="4"/>
</dbReference>
<dbReference type="FunFam" id="2.60.40.10:FF:000719">
    <property type="entry name" value="nephrin isoform X1"/>
    <property type="match status" value="1"/>
</dbReference>
<keyword evidence="6 12" id="KW-1133">Transmembrane helix</keyword>
<proteinExistence type="inferred from homology"/>
<dbReference type="FunFam" id="2.60.40.10:FF:000077">
    <property type="entry name" value="Kirre like nephrin family adhesion molecule 3"/>
    <property type="match status" value="1"/>
</dbReference>
<dbReference type="GO" id="GO:0098609">
    <property type="term" value="P:cell-cell adhesion"/>
    <property type="evidence" value="ECO:0007669"/>
    <property type="project" value="TreeGrafter"/>
</dbReference>
<feature type="domain" description="Ig-like" evidence="13">
    <location>
        <begin position="788"/>
        <end position="879"/>
    </location>
</feature>
<feature type="domain" description="Ig-like" evidence="13">
    <location>
        <begin position="592"/>
        <end position="684"/>
    </location>
</feature>
<evidence type="ECO:0000256" key="4">
    <source>
        <dbReference type="ARBA" id="ARBA00022729"/>
    </source>
</evidence>
<feature type="domain" description="Ig-like" evidence="13">
    <location>
        <begin position="287"/>
        <end position="378"/>
    </location>
</feature>
<dbReference type="InterPro" id="IPR003599">
    <property type="entry name" value="Ig_sub"/>
</dbReference>
<evidence type="ECO:0000313" key="15">
    <source>
        <dbReference type="EMBL" id="KAJ1132357.1"/>
    </source>
</evidence>
<feature type="domain" description="Ig-like" evidence="13">
    <location>
        <begin position="60"/>
        <end position="170"/>
    </location>
</feature>
<gene>
    <name evidence="15" type="ORF">NDU88_010671</name>
</gene>
<dbReference type="PROSITE" id="PS50853">
    <property type="entry name" value="FN3"/>
    <property type="match status" value="1"/>
</dbReference>
<dbReference type="InterPro" id="IPR003961">
    <property type="entry name" value="FN3_dom"/>
</dbReference>
<evidence type="ECO:0000256" key="7">
    <source>
        <dbReference type="ARBA" id="ARBA00023136"/>
    </source>
</evidence>
<comment type="subcellular location">
    <subcellularLocation>
        <location evidence="1">Membrane</location>
        <topology evidence="1">Single-pass type I membrane protein</topology>
    </subcellularLocation>
</comment>
<keyword evidence="5" id="KW-0677">Repeat</keyword>
<dbReference type="Pfam" id="PF07679">
    <property type="entry name" value="I-set"/>
    <property type="match status" value="1"/>
</dbReference>
<dbReference type="InterPro" id="IPR036179">
    <property type="entry name" value="Ig-like_dom_sf"/>
</dbReference>
<dbReference type="InterPro" id="IPR013098">
    <property type="entry name" value="Ig_I-set"/>
</dbReference>
<dbReference type="CDD" id="cd00096">
    <property type="entry name" value="Ig"/>
    <property type="match status" value="1"/>
</dbReference>
<dbReference type="Proteomes" id="UP001066276">
    <property type="component" value="Chromosome 7"/>
</dbReference>
<evidence type="ECO:0000256" key="12">
    <source>
        <dbReference type="SAM" id="Phobius"/>
    </source>
</evidence>
<dbReference type="FunFam" id="2.60.40.10:FF:000405">
    <property type="entry name" value="nephrin isoform X1"/>
    <property type="match status" value="1"/>
</dbReference>
<evidence type="ECO:0000259" key="13">
    <source>
        <dbReference type="PROSITE" id="PS50835"/>
    </source>
</evidence>
<evidence type="ECO:0000256" key="10">
    <source>
        <dbReference type="ARBA" id="ARBA00023319"/>
    </source>
</evidence>
<name>A0AAV7PVK1_PLEWA</name>
<keyword evidence="7 12" id="KW-0472">Membrane</keyword>
<keyword evidence="10" id="KW-0393">Immunoglobulin domain</keyword>
<dbReference type="InterPro" id="IPR013783">
    <property type="entry name" value="Ig-like_fold"/>
</dbReference>
<keyword evidence="9" id="KW-0325">Glycoprotein</keyword>
<dbReference type="PANTHER" id="PTHR11640:SF136">
    <property type="entry name" value="NEPHRIN"/>
    <property type="match status" value="1"/>
</dbReference>
<keyword evidence="16" id="KW-1185">Reference proteome</keyword>
<feature type="region of interest" description="Disordered" evidence="11">
    <location>
        <begin position="1"/>
        <end position="38"/>
    </location>
</feature>
<dbReference type="InterPro" id="IPR051275">
    <property type="entry name" value="Cell_adhesion_signaling"/>
</dbReference>
<dbReference type="SMART" id="SM00408">
    <property type="entry name" value="IGc2"/>
    <property type="match status" value="6"/>
</dbReference>
<feature type="domain" description="Ig-like" evidence="13">
    <location>
        <begin position="884"/>
        <end position="985"/>
    </location>
</feature>
<keyword evidence="4" id="KW-0732">Signal</keyword>
<evidence type="ECO:0000259" key="14">
    <source>
        <dbReference type="PROSITE" id="PS50853"/>
    </source>
</evidence>
<protein>
    <recommendedName>
        <fullName evidence="17">Nephrin</fullName>
    </recommendedName>
</protein>
<keyword evidence="3 12" id="KW-0812">Transmembrane</keyword>
<dbReference type="InterPro" id="IPR003598">
    <property type="entry name" value="Ig_sub2"/>
</dbReference>
<evidence type="ECO:0000256" key="2">
    <source>
        <dbReference type="ARBA" id="ARBA00008637"/>
    </source>
</evidence>
<comment type="similarity">
    <text evidence="2">Belongs to the immunoglobulin superfamily.</text>
</comment>
<dbReference type="Pfam" id="PF13895">
    <property type="entry name" value="Ig_2"/>
    <property type="match status" value="1"/>
</dbReference>
<dbReference type="InterPro" id="IPR036116">
    <property type="entry name" value="FN3_sf"/>
</dbReference>
<feature type="transmembrane region" description="Helical" evidence="12">
    <location>
        <begin position="1109"/>
        <end position="1134"/>
    </location>
</feature>
<dbReference type="InterPro" id="IPR007110">
    <property type="entry name" value="Ig-like_dom"/>
</dbReference>
<dbReference type="PROSITE" id="PS50835">
    <property type="entry name" value="IG_LIKE"/>
    <property type="match status" value="8"/>
</dbReference>
<dbReference type="GO" id="GO:0005911">
    <property type="term" value="C:cell-cell junction"/>
    <property type="evidence" value="ECO:0007669"/>
    <property type="project" value="TreeGrafter"/>
</dbReference>
<organism evidence="15 16">
    <name type="scientific">Pleurodeles waltl</name>
    <name type="common">Iberian ribbed newt</name>
    <dbReference type="NCBI Taxonomy" id="8319"/>
    <lineage>
        <taxon>Eukaryota</taxon>
        <taxon>Metazoa</taxon>
        <taxon>Chordata</taxon>
        <taxon>Craniata</taxon>
        <taxon>Vertebrata</taxon>
        <taxon>Euteleostomi</taxon>
        <taxon>Amphibia</taxon>
        <taxon>Batrachia</taxon>
        <taxon>Caudata</taxon>
        <taxon>Salamandroidea</taxon>
        <taxon>Salamandridae</taxon>
        <taxon>Pleurodelinae</taxon>
        <taxon>Pleurodeles</taxon>
    </lineage>
</organism>
<feature type="domain" description="Ig-like" evidence="13">
    <location>
        <begin position="385"/>
        <end position="478"/>
    </location>
</feature>
<dbReference type="GO" id="GO:0005886">
    <property type="term" value="C:plasma membrane"/>
    <property type="evidence" value="ECO:0007669"/>
    <property type="project" value="TreeGrafter"/>
</dbReference>
<evidence type="ECO:0008006" key="17">
    <source>
        <dbReference type="Google" id="ProtNLM"/>
    </source>
</evidence>
<comment type="caution">
    <text evidence="15">The sequence shown here is derived from an EMBL/GenBank/DDBJ whole genome shotgun (WGS) entry which is preliminary data.</text>
</comment>
<dbReference type="PANTHER" id="PTHR11640">
    <property type="entry name" value="NEPHRIN"/>
    <property type="match status" value="1"/>
</dbReference>
<feature type="compositionally biased region" description="Basic and acidic residues" evidence="11">
    <location>
        <begin position="8"/>
        <end position="25"/>
    </location>
</feature>
<dbReference type="CDD" id="cd00063">
    <property type="entry name" value="FN3"/>
    <property type="match status" value="1"/>
</dbReference>
<evidence type="ECO:0000256" key="9">
    <source>
        <dbReference type="ARBA" id="ARBA00023180"/>
    </source>
</evidence>
<feature type="domain" description="Ig-like" evidence="13">
    <location>
        <begin position="485"/>
        <end position="588"/>
    </location>
</feature>
<dbReference type="GO" id="GO:0050839">
    <property type="term" value="F:cell adhesion molecule binding"/>
    <property type="evidence" value="ECO:0007669"/>
    <property type="project" value="TreeGrafter"/>
</dbReference>
<evidence type="ECO:0000256" key="3">
    <source>
        <dbReference type="ARBA" id="ARBA00022692"/>
    </source>
</evidence>
<dbReference type="SMART" id="SM00060">
    <property type="entry name" value="FN3"/>
    <property type="match status" value="1"/>
</dbReference>
<dbReference type="Pfam" id="PF00041">
    <property type="entry name" value="fn3"/>
    <property type="match status" value="1"/>
</dbReference>
<dbReference type="Pfam" id="PF13927">
    <property type="entry name" value="Ig_3"/>
    <property type="match status" value="3"/>
</dbReference>
<feature type="domain" description="Ig-like" evidence="13">
    <location>
        <begin position="181"/>
        <end position="277"/>
    </location>
</feature>
<evidence type="ECO:0000313" key="16">
    <source>
        <dbReference type="Proteomes" id="UP001066276"/>
    </source>
</evidence>
<evidence type="ECO:0000256" key="11">
    <source>
        <dbReference type="SAM" id="MobiDB-lite"/>
    </source>
</evidence>
<dbReference type="SUPFAM" id="SSF48726">
    <property type="entry name" value="Immunoglobulin"/>
    <property type="match status" value="7"/>
</dbReference>
<dbReference type="Gene3D" id="2.60.40.10">
    <property type="entry name" value="Immunoglobulins"/>
    <property type="match status" value="10"/>
</dbReference>
<evidence type="ECO:0000256" key="6">
    <source>
        <dbReference type="ARBA" id="ARBA00022989"/>
    </source>
</evidence>
<feature type="domain" description="Fibronectin type-III" evidence="14">
    <location>
        <begin position="989"/>
        <end position="1084"/>
    </location>
</feature>
<dbReference type="InterPro" id="IPR013162">
    <property type="entry name" value="CD80_C2-set"/>
</dbReference>
<dbReference type="EMBL" id="JANPWB010000011">
    <property type="protein sequence ID" value="KAJ1132357.1"/>
    <property type="molecule type" value="Genomic_DNA"/>
</dbReference>
<accession>A0AAV7PVK1</accession>
<evidence type="ECO:0000256" key="5">
    <source>
        <dbReference type="ARBA" id="ARBA00022737"/>
    </source>
</evidence>
<dbReference type="SUPFAM" id="SSF49265">
    <property type="entry name" value="Fibronectin type III"/>
    <property type="match status" value="1"/>
</dbReference>
<sequence>MDGLPLRGEPETLHRREHQGVRRVVEQSPARDGPQGAGIMSTGRGMGFKIQWALKLDFAPLITSLLCLWLRGFWCQQQAFRIQPNNVTAVAGSIAILQCEVENPSGVVQWVKNGLLLGPERVIPGFPRYTMFGDQSKGEHHLQITGCELQDDASYECQVGRSETSYGIISRTALLDVLIPPKTPLLKQYQADSIVTWVAGLEYTVTCDAPDAKPAAEITFTKSGSALSGVTSEIRAGSKEKLSHTEATVMVTPQSADNGNRFACGARNDAITTPAVAGFIMNVLFPPQSPMIEGYNQPEVKAGENLKLTCTSTSGNPLATLQWSKNEAVISTSWETDESARCARSTIALEIKPEDNMATLSCEALNQVTPLPLRSSITLKVVFLPTKVTILGSSSVQEHKEISMSCFTAASNPPVQIRWWLGWKELVNTVVTITDADNGGKITMSNLTHTAVREDNGLQLTCEAFNEAVLYTKMNSITVTVQYPPHRLWIEAPPQERRFRAGTPVKLTCFCSGGNPPPRLTWFKDDKALKEGTPIASGKIISKEIISGKIVSKEIVIITAPNDNLARYRCNASSVGKTPPLTAQTQLNVQFPAINVNITATAKTVRRGQTITLNCISGSSNPLSALSWFKDGEILKGVDLGKKNAVYGGISTLGRVTLIASSSDNGRRVTCQAYSAVLNEAVLTFHQLNILYPPEFSDAQLKVVTAVEHGAVRLPLLVSANPPKINYTWSFRGENLIREGAHRHHLRDGGTLEIWNLTRADAGDYKIHCKNEEGENQTVIKLDVQYSPGIKSIGDPTEVDLGGTVEILCTVDANPITDSMFQWKWLGEDERDLASFEKIVDGDTGKLVVREAKRSDAGRYECAVDNGIAPPVKSDARLIVRFKPEIQKGVHLSKVAATGDGTQAAALVCKAEGIPNVQFSWAKKGVTLDSSSPRYSEKTLHEGSIHTSTLIIVNVSASLDYALFTCTATNPLGVDSFDIQLVSTSRPDPPTNLQVVSFTHNSVTLAWDAGFDGGLEQKFRVRYYWKEAPSFMYVDVFPPQAPTFTITGLNPSTSYNFSVNSINAFGESDYADGGAVLTVTTKEQFVIGPGIEEPTIPVAPPPEAFVLPLYLIVTLAAMGAVILISNATFIGCLIRKRCARSAGEEVTKAESSQKVALNEYGELINIGAKKTLLIDSGSEISSSTYDSYSNQEDSSSDAGLHYYPARDYKPSLFPHYEIVEGETDDTPSVADSRFRAPWMDSSDLHEYEEVRDRSIYEEVGGFYPQPRSATYGARGEQQIEDFMGVYHRRGPHLDEHESPMRSYNEGADFSSSGRNYEAVPYEMRGQLV</sequence>
<evidence type="ECO:0000256" key="1">
    <source>
        <dbReference type="ARBA" id="ARBA00004479"/>
    </source>
</evidence>
<reference evidence="15" key="1">
    <citation type="journal article" date="2022" name="bioRxiv">
        <title>Sequencing and chromosome-scale assembly of the giantPleurodeles waltlgenome.</title>
        <authorList>
            <person name="Brown T."/>
            <person name="Elewa A."/>
            <person name="Iarovenko S."/>
            <person name="Subramanian E."/>
            <person name="Araus A.J."/>
            <person name="Petzold A."/>
            <person name="Susuki M."/>
            <person name="Suzuki K.-i.T."/>
            <person name="Hayashi T."/>
            <person name="Toyoda A."/>
            <person name="Oliveira C."/>
            <person name="Osipova E."/>
            <person name="Leigh N.D."/>
            <person name="Simon A."/>
            <person name="Yun M.H."/>
        </authorList>
    </citation>
    <scope>NUCLEOTIDE SEQUENCE</scope>
    <source>
        <strain evidence="15">20211129_DDA</strain>
        <tissue evidence="15">Liver</tissue>
    </source>
</reference>